<dbReference type="PANTHER" id="PTHR11214:SF362">
    <property type="entry name" value="HEXOSYLTRANSFERASE"/>
    <property type="match status" value="1"/>
</dbReference>
<gene>
    <name evidence="15" type="ORF">DARMORV10_C09P43190.1</name>
</gene>
<dbReference type="GO" id="GO:0000139">
    <property type="term" value="C:Golgi membrane"/>
    <property type="evidence" value="ECO:0007669"/>
    <property type="project" value="UniProtKB-SubCell"/>
</dbReference>
<keyword evidence="9" id="KW-1133">Transmembrane helix</keyword>
<dbReference type="InterPro" id="IPR025298">
    <property type="entry name" value="DUF4094"/>
</dbReference>
<comment type="subcellular location">
    <subcellularLocation>
        <location evidence="2 13">Golgi apparatus membrane</location>
        <topology evidence="2 13">Single-pass type II membrane protein</topology>
    </subcellularLocation>
</comment>
<evidence type="ECO:0000256" key="10">
    <source>
        <dbReference type="ARBA" id="ARBA00023034"/>
    </source>
</evidence>
<evidence type="ECO:0000256" key="12">
    <source>
        <dbReference type="ARBA" id="ARBA00023211"/>
    </source>
</evidence>
<dbReference type="Gene3D" id="3.90.550.50">
    <property type="match status" value="1"/>
</dbReference>
<dbReference type="EC" id="2.4.1.-" evidence="13"/>
<evidence type="ECO:0000256" key="6">
    <source>
        <dbReference type="ARBA" id="ARBA00022679"/>
    </source>
</evidence>
<comment type="cofactor">
    <cofactor evidence="1 13">
        <name>Mn(2+)</name>
        <dbReference type="ChEBI" id="CHEBI:29035"/>
    </cofactor>
</comment>
<dbReference type="PANTHER" id="PTHR11214">
    <property type="entry name" value="BETA-1,3-N-ACETYLGLUCOSAMINYLTRANSFERASE"/>
    <property type="match status" value="1"/>
</dbReference>
<keyword evidence="6" id="KW-0808">Transferase</keyword>
<reference evidence="15" key="1">
    <citation type="submission" date="2021-01" db="EMBL/GenBank/DDBJ databases">
        <authorList>
            <consortium name="Genoscope - CEA"/>
            <person name="William W."/>
        </authorList>
    </citation>
    <scope>NUCLEOTIDE SEQUENCE</scope>
</reference>
<accession>A0A816IVZ3</accession>
<evidence type="ECO:0000259" key="14">
    <source>
        <dbReference type="Pfam" id="PF13334"/>
    </source>
</evidence>
<organism evidence="15">
    <name type="scientific">Brassica napus</name>
    <name type="common">Rape</name>
    <dbReference type="NCBI Taxonomy" id="3708"/>
    <lineage>
        <taxon>Eukaryota</taxon>
        <taxon>Viridiplantae</taxon>
        <taxon>Streptophyta</taxon>
        <taxon>Embryophyta</taxon>
        <taxon>Tracheophyta</taxon>
        <taxon>Spermatophyta</taxon>
        <taxon>Magnoliopsida</taxon>
        <taxon>eudicotyledons</taxon>
        <taxon>Gunneridae</taxon>
        <taxon>Pentapetalae</taxon>
        <taxon>rosids</taxon>
        <taxon>malvids</taxon>
        <taxon>Brassicales</taxon>
        <taxon>Brassicaceae</taxon>
        <taxon>Brassiceae</taxon>
        <taxon>Brassica</taxon>
    </lineage>
</organism>
<dbReference type="EMBL" id="HG994373">
    <property type="protein sequence ID" value="CAF1756990.1"/>
    <property type="molecule type" value="Genomic_DNA"/>
</dbReference>
<dbReference type="SMR" id="A0A816IVZ3"/>
<keyword evidence="7" id="KW-0812">Transmembrane</keyword>
<evidence type="ECO:0000256" key="2">
    <source>
        <dbReference type="ARBA" id="ARBA00004323"/>
    </source>
</evidence>
<dbReference type="InterPro" id="IPR002659">
    <property type="entry name" value="Glyco_trans_31"/>
</dbReference>
<dbReference type="AlphaFoldDB" id="A0A816IVZ3"/>
<name>A0A816IVZ3_BRANA</name>
<keyword evidence="12 13" id="KW-0464">Manganese</keyword>
<dbReference type="Pfam" id="PF01762">
    <property type="entry name" value="Galactosyl_T"/>
    <property type="match status" value="1"/>
</dbReference>
<feature type="domain" description="DUF4094" evidence="14">
    <location>
        <begin position="13"/>
        <end position="90"/>
    </location>
</feature>
<keyword evidence="10 13" id="KW-0333">Golgi apparatus</keyword>
<sequence length="360" mass="40548">MARKGSSMRLTSSRVSSLLISMFATFASFYVAGRLWQESQTRVHLIKELDRVTGQGKSAISVDDTLKIIACREQEKTLAALEIQLSAARQEGFVSKHPKHTDGTETKKRPLVVIGIMTSLGNKKKRYAVRQAWMGTGASLKKIETEKGVIARFVIGRSANKGDSMDKSIDAENSQTDDFIILDDVVEAPEEASKKVKLFFAYAAERWDAQFYAKSIDNIYVNIDALGSTLAAHLENPRAYIGCMKSGEVFSEPNQKWYEPEWWKFGDKKAYFRHAYGEMYVITHALARFVSINRDILHSYAHDDVSTGSWFVGLDVKHVDEGKFCCSAWSSGNMIYHLLLNIYFCLLLASNVKILDTYCL</sequence>
<dbReference type="FunFam" id="3.90.550.50:FF:000022">
    <property type="entry name" value="Hexosyltransferase"/>
    <property type="match status" value="1"/>
</dbReference>
<proteinExistence type="inferred from homology"/>
<dbReference type="UniPathway" id="UPA00378"/>
<keyword evidence="8" id="KW-0735">Signal-anchor</keyword>
<evidence type="ECO:0000256" key="9">
    <source>
        <dbReference type="ARBA" id="ARBA00022989"/>
    </source>
</evidence>
<dbReference type="GO" id="GO:0016758">
    <property type="term" value="F:hexosyltransferase activity"/>
    <property type="evidence" value="ECO:0007669"/>
    <property type="project" value="InterPro"/>
</dbReference>
<comment type="pathway">
    <text evidence="3">Protein modification; protein glycosylation.</text>
</comment>
<evidence type="ECO:0000256" key="3">
    <source>
        <dbReference type="ARBA" id="ARBA00004922"/>
    </source>
</evidence>
<keyword evidence="11" id="KW-0472">Membrane</keyword>
<evidence type="ECO:0000256" key="8">
    <source>
        <dbReference type="ARBA" id="ARBA00022968"/>
    </source>
</evidence>
<keyword evidence="5 13" id="KW-0328">Glycosyltransferase</keyword>
<evidence type="ECO:0000256" key="5">
    <source>
        <dbReference type="ARBA" id="ARBA00022676"/>
    </source>
</evidence>
<evidence type="ECO:0000256" key="1">
    <source>
        <dbReference type="ARBA" id="ARBA00001936"/>
    </source>
</evidence>
<evidence type="ECO:0000256" key="11">
    <source>
        <dbReference type="ARBA" id="ARBA00023136"/>
    </source>
</evidence>
<evidence type="ECO:0000256" key="4">
    <source>
        <dbReference type="ARBA" id="ARBA00008661"/>
    </source>
</evidence>
<evidence type="ECO:0000256" key="13">
    <source>
        <dbReference type="RuleBase" id="RU363063"/>
    </source>
</evidence>
<protein>
    <recommendedName>
        <fullName evidence="13">Hexosyltransferase</fullName>
        <ecNumber evidence="13">2.4.1.-</ecNumber>
    </recommendedName>
</protein>
<evidence type="ECO:0000256" key="7">
    <source>
        <dbReference type="ARBA" id="ARBA00022692"/>
    </source>
</evidence>
<dbReference type="Proteomes" id="UP001295469">
    <property type="component" value="Chromosome C09"/>
</dbReference>
<comment type="similarity">
    <text evidence="4 13">Belongs to the glycosyltransferase 31 family.</text>
</comment>
<dbReference type="Pfam" id="PF13334">
    <property type="entry name" value="DUF4094"/>
    <property type="match status" value="1"/>
</dbReference>
<evidence type="ECO:0000313" key="15">
    <source>
        <dbReference type="EMBL" id="CAF1756990.1"/>
    </source>
</evidence>